<dbReference type="InterPro" id="IPR001775">
    <property type="entry name" value="GspD/PilQ"/>
</dbReference>
<dbReference type="GO" id="GO:0009306">
    <property type="term" value="P:protein secretion"/>
    <property type="evidence" value="ECO:0007669"/>
    <property type="project" value="InterPro"/>
</dbReference>
<dbReference type="OrthoDB" id="9775455at2"/>
<evidence type="ECO:0000256" key="1">
    <source>
        <dbReference type="RuleBase" id="RU004003"/>
    </source>
</evidence>
<keyword evidence="2" id="KW-0732">Signal</keyword>
<dbReference type="KEGG" id="din:Selin_2153"/>
<dbReference type="eggNOG" id="COG0457">
    <property type="taxonomic scope" value="Bacteria"/>
</dbReference>
<feature type="signal peptide" evidence="2">
    <location>
        <begin position="1"/>
        <end position="20"/>
    </location>
</feature>
<sequence length="683" mass="75245">MDLRVLALTCCLVASGCSRALDLPSHAPPEQGDHRQISYRISKLHLPRQALAEPPPTTLPAVSGNLRSASLSSLIHLLLQDSHINYILEDIPEQDIAFTFPRPMALPEALYAVATAAGLQITSRDGTLVISSNDFRTFTLDYLAQGAVLPGQSFSPLNSAPVYLTDSAHASERQRIWNVIRENLSSLASEDGRVIINDLTGTILVSDNASAMRRIEAYLDMVRRLYDQQVEISVRILQISLSDSLTMGVDYSALFRVSGSDTPIAFNLHGTEGQAGASLDGTAGERGVLDYTVGVLNPGKFAGFLQFLSLHGTVHTLSNPTITTLNNVTGNVYSIRTYPYQVTTTESSANVREARTYFEDVKIGVSLTVTPNIVNNGDILLEVLPVVGEIYEENFNPASGEREKPQTVEQAIRTILRTRNNHSYFIGGLIYEKNVESTSGIPVLSRIPVLGRLFRSDRRVQSRQELVIVLTPKIIPSLDSHSAGPVDYHSTPLHYGLLEYQAGARAPLALDDHAPPLTNDDLAYFFLQRGLDALGAGENLQALSMLQSALGFSPTCPFSRFYLALAHWNLRDFNEAIGQLTIHLHHAPTDQLAIHNLGLMHFHQGNFQQALRHMQRLPLDHPAVQNNLAIVHASLGHHDRARVLWKAAGNCDARHNLTLSRQDDDLLRQEYLEHCVPEQSASR</sequence>
<protein>
    <submittedName>
        <fullName evidence="4">Type II and III secretion system protein</fullName>
    </submittedName>
</protein>
<dbReference type="eggNOG" id="COG1450">
    <property type="taxonomic scope" value="Bacteria"/>
</dbReference>
<dbReference type="PROSITE" id="PS51257">
    <property type="entry name" value="PROKAR_LIPOPROTEIN"/>
    <property type="match status" value="1"/>
</dbReference>
<dbReference type="AlphaFoldDB" id="E6W3B9"/>
<dbReference type="STRING" id="653733.Selin_2153"/>
<evidence type="ECO:0000259" key="3">
    <source>
        <dbReference type="Pfam" id="PF00263"/>
    </source>
</evidence>
<dbReference type="PANTHER" id="PTHR30332">
    <property type="entry name" value="PROBABLE GENERAL SECRETION PATHWAY PROTEIN D"/>
    <property type="match status" value="1"/>
</dbReference>
<dbReference type="InterPro" id="IPR011990">
    <property type="entry name" value="TPR-like_helical_dom_sf"/>
</dbReference>
<dbReference type="Pfam" id="PF00263">
    <property type="entry name" value="Secretin"/>
    <property type="match status" value="1"/>
</dbReference>
<dbReference type="PANTHER" id="PTHR30332:SF5">
    <property type="entry name" value="SPI-1 TYPE 3 SECRETION SYSTEM SECRETIN"/>
    <property type="match status" value="1"/>
</dbReference>
<comment type="similarity">
    <text evidence="1">Belongs to the bacterial secretin family.</text>
</comment>
<name>E6W3B9_DESIS</name>
<dbReference type="HOGENOM" id="CLU_402646_0_0_0"/>
<dbReference type="RefSeq" id="WP_013506751.1">
    <property type="nucleotide sequence ID" value="NC_014836.1"/>
</dbReference>
<feature type="domain" description="Type II/III secretion system secretin-like" evidence="3">
    <location>
        <begin position="310"/>
        <end position="475"/>
    </location>
</feature>
<keyword evidence="5" id="KW-1185">Reference proteome</keyword>
<dbReference type="InterPro" id="IPR004846">
    <property type="entry name" value="T2SS/T3SS_dom"/>
</dbReference>
<evidence type="ECO:0000313" key="5">
    <source>
        <dbReference type="Proteomes" id="UP000002572"/>
    </source>
</evidence>
<accession>E6W3B9</accession>
<proteinExistence type="inferred from homology"/>
<dbReference type="InParanoid" id="E6W3B9"/>
<evidence type="ECO:0000256" key="2">
    <source>
        <dbReference type="SAM" id="SignalP"/>
    </source>
</evidence>
<dbReference type="InterPro" id="IPR050810">
    <property type="entry name" value="Bact_Secretion_Sys_Channel"/>
</dbReference>
<dbReference type="EMBL" id="CP002432">
    <property type="protein sequence ID" value="ADU66873.1"/>
    <property type="molecule type" value="Genomic_DNA"/>
</dbReference>
<evidence type="ECO:0000313" key="4">
    <source>
        <dbReference type="EMBL" id="ADU66873.1"/>
    </source>
</evidence>
<feature type="chain" id="PRO_5003214212" evidence="2">
    <location>
        <begin position="21"/>
        <end position="683"/>
    </location>
</feature>
<reference evidence="4 5" key="1">
    <citation type="submission" date="2010-12" db="EMBL/GenBank/DDBJ databases">
        <title>Complete sequence of Desulfurispirillum indicum S5.</title>
        <authorList>
            <consortium name="US DOE Joint Genome Institute"/>
            <person name="Lucas S."/>
            <person name="Copeland A."/>
            <person name="Lapidus A."/>
            <person name="Cheng J.-F."/>
            <person name="Goodwin L."/>
            <person name="Pitluck S."/>
            <person name="Chertkov O."/>
            <person name="Held B."/>
            <person name="Detter J.C."/>
            <person name="Han C."/>
            <person name="Tapia R."/>
            <person name="Land M."/>
            <person name="Hauser L."/>
            <person name="Kyrpides N."/>
            <person name="Ivanova N."/>
            <person name="Mikhailova N."/>
            <person name="Haggblom M."/>
            <person name="Rauschenbach I."/>
            <person name="Bini E."/>
            <person name="Woyke T."/>
        </authorList>
    </citation>
    <scope>NUCLEOTIDE SEQUENCE [LARGE SCALE GENOMIC DNA]</scope>
    <source>
        <strain evidence="5">ATCC BAA-1389 / DSM 22839 / S5</strain>
    </source>
</reference>
<dbReference type="GO" id="GO:0015627">
    <property type="term" value="C:type II protein secretion system complex"/>
    <property type="evidence" value="ECO:0007669"/>
    <property type="project" value="TreeGrafter"/>
</dbReference>
<dbReference type="PRINTS" id="PR00811">
    <property type="entry name" value="BCTERIALGSPD"/>
</dbReference>
<dbReference type="Proteomes" id="UP000002572">
    <property type="component" value="Chromosome"/>
</dbReference>
<dbReference type="Gene3D" id="1.25.40.10">
    <property type="entry name" value="Tetratricopeptide repeat domain"/>
    <property type="match status" value="1"/>
</dbReference>
<organism evidence="4 5">
    <name type="scientific">Desulfurispirillum indicum (strain ATCC BAA-1389 / DSM 22839 / S5)</name>
    <dbReference type="NCBI Taxonomy" id="653733"/>
    <lineage>
        <taxon>Bacteria</taxon>
        <taxon>Pseudomonadati</taxon>
        <taxon>Chrysiogenota</taxon>
        <taxon>Chrysiogenia</taxon>
        <taxon>Chrysiogenales</taxon>
        <taxon>Chrysiogenaceae</taxon>
        <taxon>Desulfurispirillum</taxon>
    </lineage>
</organism>
<dbReference type="SUPFAM" id="SSF48452">
    <property type="entry name" value="TPR-like"/>
    <property type="match status" value="1"/>
</dbReference>
<dbReference type="Pfam" id="PF13374">
    <property type="entry name" value="TPR_10"/>
    <property type="match status" value="1"/>
</dbReference>
<gene>
    <name evidence="4" type="ordered locus">Selin_2153</name>
</gene>